<protein>
    <submittedName>
        <fullName evidence="1">Uncharacterized protein</fullName>
    </submittedName>
</protein>
<name>A0A251SUH2_HELAN</name>
<sequence length="91" mass="10528">MFAFKVSATPQDMVRRFADALPAKWSSYLEILKENGVLDTITIYELIQKLENKDVVLLEKSQFLSMLSFKQRSSPTPDLQQQINLILQHTQ</sequence>
<gene>
    <name evidence="1" type="ORF">HannXRQ_Chr13g0412131</name>
</gene>
<dbReference type="InParanoid" id="A0A251SUH2"/>
<proteinExistence type="predicted"/>
<dbReference type="AlphaFoldDB" id="A0A251SUH2"/>
<keyword evidence="2" id="KW-1185">Reference proteome</keyword>
<organism evidence="1 2">
    <name type="scientific">Helianthus annuus</name>
    <name type="common">Common sunflower</name>
    <dbReference type="NCBI Taxonomy" id="4232"/>
    <lineage>
        <taxon>Eukaryota</taxon>
        <taxon>Viridiplantae</taxon>
        <taxon>Streptophyta</taxon>
        <taxon>Embryophyta</taxon>
        <taxon>Tracheophyta</taxon>
        <taxon>Spermatophyta</taxon>
        <taxon>Magnoliopsida</taxon>
        <taxon>eudicotyledons</taxon>
        <taxon>Gunneridae</taxon>
        <taxon>Pentapetalae</taxon>
        <taxon>asterids</taxon>
        <taxon>campanulids</taxon>
        <taxon>Asterales</taxon>
        <taxon>Asteraceae</taxon>
        <taxon>Asteroideae</taxon>
        <taxon>Heliantheae alliance</taxon>
        <taxon>Heliantheae</taxon>
        <taxon>Helianthus</taxon>
    </lineage>
</organism>
<evidence type="ECO:0000313" key="2">
    <source>
        <dbReference type="Proteomes" id="UP000215914"/>
    </source>
</evidence>
<dbReference type="EMBL" id="CM007902">
    <property type="protein sequence ID" value="OTG02354.1"/>
    <property type="molecule type" value="Genomic_DNA"/>
</dbReference>
<reference evidence="2" key="1">
    <citation type="journal article" date="2017" name="Nature">
        <title>The sunflower genome provides insights into oil metabolism, flowering and Asterid evolution.</title>
        <authorList>
            <person name="Badouin H."/>
            <person name="Gouzy J."/>
            <person name="Grassa C.J."/>
            <person name="Murat F."/>
            <person name="Staton S.E."/>
            <person name="Cottret L."/>
            <person name="Lelandais-Briere C."/>
            <person name="Owens G.L."/>
            <person name="Carrere S."/>
            <person name="Mayjonade B."/>
            <person name="Legrand L."/>
            <person name="Gill N."/>
            <person name="Kane N.C."/>
            <person name="Bowers J.E."/>
            <person name="Hubner S."/>
            <person name="Bellec A."/>
            <person name="Berard A."/>
            <person name="Berges H."/>
            <person name="Blanchet N."/>
            <person name="Boniface M.C."/>
            <person name="Brunel D."/>
            <person name="Catrice O."/>
            <person name="Chaidir N."/>
            <person name="Claudel C."/>
            <person name="Donnadieu C."/>
            <person name="Faraut T."/>
            <person name="Fievet G."/>
            <person name="Helmstetter N."/>
            <person name="King M."/>
            <person name="Knapp S.J."/>
            <person name="Lai Z."/>
            <person name="Le Paslier M.C."/>
            <person name="Lippi Y."/>
            <person name="Lorenzon L."/>
            <person name="Mandel J.R."/>
            <person name="Marage G."/>
            <person name="Marchand G."/>
            <person name="Marquand E."/>
            <person name="Bret-Mestries E."/>
            <person name="Morien E."/>
            <person name="Nambeesan S."/>
            <person name="Nguyen T."/>
            <person name="Pegot-Espagnet P."/>
            <person name="Pouilly N."/>
            <person name="Raftis F."/>
            <person name="Sallet E."/>
            <person name="Schiex T."/>
            <person name="Thomas J."/>
            <person name="Vandecasteele C."/>
            <person name="Vares D."/>
            <person name="Vear F."/>
            <person name="Vautrin S."/>
            <person name="Crespi M."/>
            <person name="Mangin B."/>
            <person name="Burke J.M."/>
            <person name="Salse J."/>
            <person name="Munos S."/>
            <person name="Vincourt P."/>
            <person name="Rieseberg L.H."/>
            <person name="Langlade N.B."/>
        </authorList>
    </citation>
    <scope>NUCLEOTIDE SEQUENCE [LARGE SCALE GENOMIC DNA]</scope>
    <source>
        <strain evidence="2">cv. SF193</strain>
    </source>
</reference>
<accession>A0A251SUH2</accession>
<dbReference type="Proteomes" id="UP000215914">
    <property type="component" value="Chromosome 13"/>
</dbReference>
<evidence type="ECO:0000313" key="1">
    <source>
        <dbReference type="EMBL" id="OTG02354.1"/>
    </source>
</evidence>